<feature type="domain" description="Gfo/Idh/MocA-like oxidoreductase C-terminal" evidence="3">
    <location>
        <begin position="142"/>
        <end position="399"/>
    </location>
</feature>
<protein>
    <submittedName>
        <fullName evidence="4">Putative dehydrogenase</fullName>
    </submittedName>
</protein>
<dbReference type="AlphaFoldDB" id="A0A8J7GHP2"/>
<proteinExistence type="inferred from homology"/>
<evidence type="ECO:0000256" key="1">
    <source>
        <dbReference type="ARBA" id="ARBA00010928"/>
    </source>
</evidence>
<organism evidence="4 5">
    <name type="scientific">Longispora fulva</name>
    <dbReference type="NCBI Taxonomy" id="619741"/>
    <lineage>
        <taxon>Bacteria</taxon>
        <taxon>Bacillati</taxon>
        <taxon>Actinomycetota</taxon>
        <taxon>Actinomycetes</taxon>
        <taxon>Micromonosporales</taxon>
        <taxon>Micromonosporaceae</taxon>
        <taxon>Longispora</taxon>
    </lineage>
</organism>
<dbReference type="InterPro" id="IPR051450">
    <property type="entry name" value="Gfo/Idh/MocA_Oxidoreductases"/>
</dbReference>
<gene>
    <name evidence="4" type="ORF">IW245_005553</name>
</gene>
<dbReference type="SUPFAM" id="SSF55347">
    <property type="entry name" value="Glyceraldehyde-3-phosphate dehydrogenase-like, C-terminal domain"/>
    <property type="match status" value="1"/>
</dbReference>
<accession>A0A8J7GHP2</accession>
<dbReference type="SUPFAM" id="SSF51735">
    <property type="entry name" value="NAD(P)-binding Rossmann-fold domains"/>
    <property type="match status" value="1"/>
</dbReference>
<dbReference type="EMBL" id="JADOUF010000001">
    <property type="protein sequence ID" value="MBG6139359.1"/>
    <property type="molecule type" value="Genomic_DNA"/>
</dbReference>
<dbReference type="PANTHER" id="PTHR43377:SF2">
    <property type="entry name" value="BINDING ROSSMANN FOLD OXIDOREDUCTASE, PUTATIVE (AFU_ORTHOLOGUE AFUA_4G00560)-RELATED"/>
    <property type="match status" value="1"/>
</dbReference>
<reference evidence="4" key="1">
    <citation type="submission" date="2020-11" db="EMBL/GenBank/DDBJ databases">
        <title>Sequencing the genomes of 1000 actinobacteria strains.</title>
        <authorList>
            <person name="Klenk H.-P."/>
        </authorList>
    </citation>
    <scope>NUCLEOTIDE SEQUENCE</scope>
    <source>
        <strain evidence="4">DSM 45356</strain>
    </source>
</reference>
<keyword evidence="5" id="KW-1185">Reference proteome</keyword>
<dbReference type="Gene3D" id="3.30.360.10">
    <property type="entry name" value="Dihydrodipicolinate Reductase, domain 2"/>
    <property type="match status" value="1"/>
</dbReference>
<dbReference type="Gene3D" id="3.40.50.720">
    <property type="entry name" value="NAD(P)-binding Rossmann-like Domain"/>
    <property type="match status" value="1"/>
</dbReference>
<name>A0A8J7GHP2_9ACTN</name>
<sequence length="411" mass="44812">MSQITIAIVGAGSRGGSYADWVARHPEHARVVAVAEPRVEYRDKLVTAHEAEAFTDWREIIARGERIADAVAICTQDADHLEPALAFAAAGYHILLEKPLAPTEDECRRIVAACAEAKVMLAVCHVLRYTPYTALVRQALPRIGKIVSIQHLEPVGFWHQAHSFVRGNWRNTAESTFMLLAKSCHDIDWLQYVVGAPISRVSSFGGLAHFTRDNQPAGAADRCTDCALTDCSYDARKIYNRFFDEGRRGWPLTILTPDPTAETLDEALRDGPYGRCVYACDNDVVDHQVVALEFEGGASGAFTMTAFNEQAHRKTRIFGTHGELDGDGESVRVFEFATRTWENVEAESTGDASASGGHGGGDDGIMAAFTAAVRTGDPEHIRSGGEASLNSHLAVFAAERARLRGTVETVR</sequence>
<dbReference type="PANTHER" id="PTHR43377">
    <property type="entry name" value="BILIVERDIN REDUCTASE A"/>
    <property type="match status" value="1"/>
</dbReference>
<comment type="similarity">
    <text evidence="1">Belongs to the Gfo/Idh/MocA family.</text>
</comment>
<dbReference type="InterPro" id="IPR036291">
    <property type="entry name" value="NAD(P)-bd_dom_sf"/>
</dbReference>
<dbReference type="InterPro" id="IPR004104">
    <property type="entry name" value="Gfo/Idh/MocA-like_OxRdtase_C"/>
</dbReference>
<dbReference type="Proteomes" id="UP000622552">
    <property type="component" value="Unassembled WGS sequence"/>
</dbReference>
<evidence type="ECO:0000259" key="2">
    <source>
        <dbReference type="Pfam" id="PF01408"/>
    </source>
</evidence>
<evidence type="ECO:0000259" key="3">
    <source>
        <dbReference type="Pfam" id="PF02894"/>
    </source>
</evidence>
<dbReference type="InterPro" id="IPR000683">
    <property type="entry name" value="Gfo/Idh/MocA-like_OxRdtase_N"/>
</dbReference>
<comment type="caution">
    <text evidence="4">The sequence shown here is derived from an EMBL/GenBank/DDBJ whole genome shotgun (WGS) entry which is preliminary data.</text>
</comment>
<dbReference type="Pfam" id="PF02894">
    <property type="entry name" value="GFO_IDH_MocA_C"/>
    <property type="match status" value="1"/>
</dbReference>
<evidence type="ECO:0000313" key="4">
    <source>
        <dbReference type="EMBL" id="MBG6139359.1"/>
    </source>
</evidence>
<dbReference type="Pfam" id="PF01408">
    <property type="entry name" value="GFO_IDH_MocA"/>
    <property type="match status" value="1"/>
</dbReference>
<dbReference type="GO" id="GO:0000166">
    <property type="term" value="F:nucleotide binding"/>
    <property type="evidence" value="ECO:0007669"/>
    <property type="project" value="InterPro"/>
</dbReference>
<evidence type="ECO:0000313" key="5">
    <source>
        <dbReference type="Proteomes" id="UP000622552"/>
    </source>
</evidence>
<feature type="domain" description="Gfo/Idh/MocA-like oxidoreductase N-terminal" evidence="2">
    <location>
        <begin position="4"/>
        <end position="124"/>
    </location>
</feature>
<dbReference type="RefSeq" id="WP_197006027.1">
    <property type="nucleotide sequence ID" value="NZ_BONS01000012.1"/>
</dbReference>